<accession>A0A2X0SLM0</accession>
<name>A0A2X0SLM0_9PROT</name>
<evidence type="ECO:0000313" key="1">
    <source>
        <dbReference type="EMBL" id="SPS06736.1"/>
    </source>
</evidence>
<reference evidence="1" key="1">
    <citation type="submission" date="2018-05" db="EMBL/GenBank/DDBJ databases">
        <authorList>
            <person name="Lanie J.A."/>
            <person name="Ng W.-L."/>
            <person name="Kazmierczak K.M."/>
            <person name="Andrzejewski T.M."/>
            <person name="Davidsen T.M."/>
            <person name="Wayne K.J."/>
            <person name="Tettelin H."/>
            <person name="Glass J.I."/>
            <person name="Rusch D."/>
            <person name="Podicherti R."/>
            <person name="Tsui H.-C.T."/>
            <person name="Winkler M.E."/>
        </authorList>
    </citation>
    <scope>NUCLEOTIDE SEQUENCE</scope>
    <source>
        <strain evidence="1">KNB</strain>
    </source>
</reference>
<gene>
    <name evidence="1" type="ORF">NITFAB_2329</name>
</gene>
<dbReference type="AlphaFoldDB" id="A0A2X0SLM0"/>
<sequence>MSRKAFEAGGIMDEREYEWTDSAVLPQKLGFCYDFIAGDGCSNGKIEQPIQKTTWIPNNQSGILQFRRCTS</sequence>
<dbReference type="EMBL" id="LS423452">
    <property type="protein sequence ID" value="SPS06736.1"/>
    <property type="molecule type" value="Genomic_DNA"/>
</dbReference>
<protein>
    <submittedName>
        <fullName evidence="1">Uncharacterized protein</fullName>
    </submittedName>
</protein>
<organism evidence="1">
    <name type="scientific">Candidatus Nitrotoga fabula</name>
    <dbReference type="NCBI Taxonomy" id="2182327"/>
    <lineage>
        <taxon>Bacteria</taxon>
        <taxon>Pseudomonadati</taxon>
        <taxon>Pseudomonadota</taxon>
        <taxon>Betaproteobacteria</taxon>
        <taxon>Nitrosomonadales</taxon>
        <taxon>Gallionellaceae</taxon>
        <taxon>Candidatus Nitrotoga</taxon>
    </lineage>
</organism>
<proteinExistence type="predicted"/>